<feature type="non-terminal residue" evidence="2">
    <location>
        <position position="174"/>
    </location>
</feature>
<reference evidence="2" key="1">
    <citation type="submission" date="2020-02" db="EMBL/GenBank/DDBJ databases">
        <authorList>
            <person name="Meier V. D."/>
        </authorList>
    </citation>
    <scope>NUCLEOTIDE SEQUENCE</scope>
    <source>
        <strain evidence="2">AVDCRST_MAG40</strain>
    </source>
</reference>
<keyword evidence="1" id="KW-0472">Membrane</keyword>
<organism evidence="2">
    <name type="scientific">uncultured Gemmatimonadaceae bacterium</name>
    <dbReference type="NCBI Taxonomy" id="246130"/>
    <lineage>
        <taxon>Bacteria</taxon>
        <taxon>Pseudomonadati</taxon>
        <taxon>Gemmatimonadota</taxon>
        <taxon>Gemmatimonadia</taxon>
        <taxon>Gemmatimonadales</taxon>
        <taxon>Gemmatimonadaceae</taxon>
        <taxon>environmental samples</taxon>
    </lineage>
</organism>
<proteinExistence type="predicted"/>
<keyword evidence="1" id="KW-1133">Transmembrane helix</keyword>
<evidence type="ECO:0000313" key="2">
    <source>
        <dbReference type="EMBL" id="CAA9349435.1"/>
    </source>
</evidence>
<dbReference type="EMBL" id="CADCTX010000780">
    <property type="protein sequence ID" value="CAA9349435.1"/>
    <property type="molecule type" value="Genomic_DNA"/>
</dbReference>
<feature type="transmembrane region" description="Helical" evidence="1">
    <location>
        <begin position="33"/>
        <end position="56"/>
    </location>
</feature>
<accession>A0A6J4M462</accession>
<keyword evidence="1" id="KW-0812">Transmembrane</keyword>
<name>A0A6J4M462_9BACT</name>
<dbReference type="AlphaFoldDB" id="A0A6J4M462"/>
<feature type="transmembrane region" description="Helical" evidence="1">
    <location>
        <begin position="76"/>
        <end position="94"/>
    </location>
</feature>
<evidence type="ECO:0000256" key="1">
    <source>
        <dbReference type="SAM" id="Phobius"/>
    </source>
</evidence>
<feature type="transmembrane region" description="Helical" evidence="1">
    <location>
        <begin position="133"/>
        <end position="155"/>
    </location>
</feature>
<gene>
    <name evidence="2" type="ORF">AVDCRST_MAG40-2822</name>
</gene>
<sequence>MTEPGALEPARTVTAAPYRPWVRRLVEDHPGTWLTVLYLGLTGVGLVYTLAYYALFRVNVLDYADTSDFLLAALREPLAIGLALLPALGIFLIVRAHRMLLPRSAGYRVRFERREAKNERLYYRRFAGGRTQYLDVSNTMLVVTYAVLFTLFYGASSARRVKRGEGARVRVVLV</sequence>
<protein>
    <submittedName>
        <fullName evidence="2">Uncharacterized protein</fullName>
    </submittedName>
</protein>